<dbReference type="SUPFAM" id="SSF101116">
    <property type="entry name" value="Flagellar export chaperone FliS"/>
    <property type="match status" value="1"/>
</dbReference>
<dbReference type="STRING" id="29563.SAMN02983006_02577"/>
<dbReference type="OrthoDB" id="1524959at2"/>
<comment type="similarity">
    <text evidence="2 6">Belongs to the FliS family.</text>
</comment>
<keyword evidence="7" id="KW-0969">Cilium</keyword>
<accession>A0A1I4MDT8</accession>
<evidence type="ECO:0000256" key="4">
    <source>
        <dbReference type="ARBA" id="ARBA00022795"/>
    </source>
</evidence>
<dbReference type="NCBIfam" id="TIGR00208">
    <property type="entry name" value="fliS"/>
    <property type="match status" value="1"/>
</dbReference>
<organism evidence="7 8">
    <name type="scientific">Halanaerobium salsuginis</name>
    <dbReference type="NCBI Taxonomy" id="29563"/>
    <lineage>
        <taxon>Bacteria</taxon>
        <taxon>Bacillati</taxon>
        <taxon>Bacillota</taxon>
        <taxon>Clostridia</taxon>
        <taxon>Halanaerobiales</taxon>
        <taxon>Halanaerobiaceae</taxon>
        <taxon>Halanaerobium</taxon>
    </lineage>
</organism>
<sequence>MQGNRANQYKQMQIKTASPGRLLLMLYQGAAKFMKLAKNDIKAGKIEASHKNIIKAQNIILELKNTLNKEEGGEIADQLENLYDFIYHELLQANLSKKTEHLDNVIPLIEDLFATYKEIVVQEGTNKQNKVNIGV</sequence>
<keyword evidence="3 6" id="KW-0963">Cytoplasm</keyword>
<keyword evidence="7" id="KW-0282">Flagellum</keyword>
<name>A0A1I4MDT8_9FIRM</name>
<reference evidence="7 8" key="1">
    <citation type="submission" date="2016-10" db="EMBL/GenBank/DDBJ databases">
        <authorList>
            <person name="de Groot N.N."/>
        </authorList>
    </citation>
    <scope>NUCLEOTIDE SEQUENCE [LARGE SCALE GENOMIC DNA]</scope>
    <source>
        <strain evidence="7 8">ATCC 51327</strain>
    </source>
</reference>
<evidence type="ECO:0000256" key="5">
    <source>
        <dbReference type="ARBA" id="ARBA00023186"/>
    </source>
</evidence>
<evidence type="ECO:0000256" key="2">
    <source>
        <dbReference type="ARBA" id="ARBA00008787"/>
    </source>
</evidence>
<dbReference type="CDD" id="cd16098">
    <property type="entry name" value="FliS"/>
    <property type="match status" value="1"/>
</dbReference>
<dbReference type="PIRSF" id="PIRSF039090">
    <property type="entry name" value="Flis"/>
    <property type="match status" value="1"/>
</dbReference>
<evidence type="ECO:0000256" key="1">
    <source>
        <dbReference type="ARBA" id="ARBA00004514"/>
    </source>
</evidence>
<dbReference type="GO" id="GO:0071973">
    <property type="term" value="P:bacterial-type flagellum-dependent cell motility"/>
    <property type="evidence" value="ECO:0007669"/>
    <property type="project" value="TreeGrafter"/>
</dbReference>
<dbReference type="PANTHER" id="PTHR34773">
    <property type="entry name" value="FLAGELLAR SECRETION CHAPERONE FLIS"/>
    <property type="match status" value="1"/>
</dbReference>
<dbReference type="Gene3D" id="1.20.120.340">
    <property type="entry name" value="Flagellar protein FliS"/>
    <property type="match status" value="1"/>
</dbReference>
<keyword evidence="7" id="KW-0966">Cell projection</keyword>
<gene>
    <name evidence="7" type="ORF">SAMN02983006_02577</name>
</gene>
<evidence type="ECO:0000256" key="6">
    <source>
        <dbReference type="PIRNR" id="PIRNR039090"/>
    </source>
</evidence>
<evidence type="ECO:0000313" key="8">
    <source>
        <dbReference type="Proteomes" id="UP000199006"/>
    </source>
</evidence>
<dbReference type="InterPro" id="IPR036584">
    <property type="entry name" value="FliS_sf"/>
</dbReference>
<keyword evidence="8" id="KW-1185">Reference proteome</keyword>
<evidence type="ECO:0000313" key="7">
    <source>
        <dbReference type="EMBL" id="SFM01369.1"/>
    </source>
</evidence>
<dbReference type="Pfam" id="PF02561">
    <property type="entry name" value="FliS"/>
    <property type="match status" value="1"/>
</dbReference>
<dbReference type="PANTHER" id="PTHR34773:SF1">
    <property type="entry name" value="FLAGELLAR SECRETION CHAPERONE FLIS"/>
    <property type="match status" value="1"/>
</dbReference>
<keyword evidence="5" id="KW-0143">Chaperone</keyword>
<dbReference type="RefSeq" id="WP_089862575.1">
    <property type="nucleotide sequence ID" value="NZ_FOTI01000052.1"/>
</dbReference>
<dbReference type="EMBL" id="FOTI01000052">
    <property type="protein sequence ID" value="SFM01369.1"/>
    <property type="molecule type" value="Genomic_DNA"/>
</dbReference>
<protein>
    <recommendedName>
        <fullName evidence="6">Flagellar secretion chaperone FliS</fullName>
    </recommendedName>
</protein>
<dbReference type="GO" id="GO:0005829">
    <property type="term" value="C:cytosol"/>
    <property type="evidence" value="ECO:0007669"/>
    <property type="project" value="UniProtKB-SubCell"/>
</dbReference>
<dbReference type="AlphaFoldDB" id="A0A1I4MDT8"/>
<comment type="subcellular location">
    <subcellularLocation>
        <location evidence="1 6">Cytoplasm</location>
        <location evidence="1 6">Cytosol</location>
    </subcellularLocation>
</comment>
<dbReference type="InterPro" id="IPR003713">
    <property type="entry name" value="FliS"/>
</dbReference>
<dbReference type="Proteomes" id="UP000199006">
    <property type="component" value="Unassembled WGS sequence"/>
</dbReference>
<dbReference type="GO" id="GO:0044780">
    <property type="term" value="P:bacterial-type flagellum assembly"/>
    <property type="evidence" value="ECO:0007669"/>
    <property type="project" value="InterPro"/>
</dbReference>
<keyword evidence="4 6" id="KW-1005">Bacterial flagellum biogenesis</keyword>
<proteinExistence type="inferred from homology"/>
<evidence type="ECO:0000256" key="3">
    <source>
        <dbReference type="ARBA" id="ARBA00022490"/>
    </source>
</evidence>